<organism evidence="2 3">
    <name type="scientific">Synaphobranchus kaupii</name>
    <name type="common">Kaup's arrowtooth eel</name>
    <dbReference type="NCBI Taxonomy" id="118154"/>
    <lineage>
        <taxon>Eukaryota</taxon>
        <taxon>Metazoa</taxon>
        <taxon>Chordata</taxon>
        <taxon>Craniata</taxon>
        <taxon>Vertebrata</taxon>
        <taxon>Euteleostomi</taxon>
        <taxon>Actinopterygii</taxon>
        <taxon>Neopterygii</taxon>
        <taxon>Teleostei</taxon>
        <taxon>Anguilliformes</taxon>
        <taxon>Synaphobranchidae</taxon>
        <taxon>Synaphobranchus</taxon>
    </lineage>
</organism>
<keyword evidence="3" id="KW-1185">Reference proteome</keyword>
<evidence type="ECO:0000313" key="3">
    <source>
        <dbReference type="Proteomes" id="UP001152622"/>
    </source>
</evidence>
<evidence type="ECO:0000256" key="1">
    <source>
        <dbReference type="SAM" id="MobiDB-lite"/>
    </source>
</evidence>
<dbReference type="Proteomes" id="UP001152622">
    <property type="component" value="Chromosome 5"/>
</dbReference>
<sequence length="293" mass="32002">MCARVKGLTSPPPAGAAALSRRLSSPSARLAGRAERPVTAAPRAASACVRFTWSPQRERPKRLGTARVCRSEPSARKRTLVTATVLHSSRSWRGSSHALRICGDRRRSSGFEGRSTVLRPHPGAAAPNVSTRGTEQLSDGLRFHSNIRSLLCINLGLQYWRGLVSISSHYLPVKIITWPQTQCTAPGVIFTHTNHRFHFTPSPSSKSRSLFTPAENLPGLFKSPHKFRNGKSQEMCALLPTEALGIPAGCERMMFDWVKRERRGPLPRAKAPALPLAAPAFGPRPNRGASQPT</sequence>
<feature type="compositionally biased region" description="Low complexity" evidence="1">
    <location>
        <begin position="266"/>
        <end position="285"/>
    </location>
</feature>
<name>A0A9Q1IZK5_SYNKA</name>
<feature type="region of interest" description="Disordered" evidence="1">
    <location>
        <begin position="266"/>
        <end position="293"/>
    </location>
</feature>
<proteinExistence type="predicted"/>
<dbReference type="AlphaFoldDB" id="A0A9Q1IZK5"/>
<gene>
    <name evidence="2" type="ORF">SKAU_G00162880</name>
</gene>
<protein>
    <submittedName>
        <fullName evidence="2">Uncharacterized protein</fullName>
    </submittedName>
</protein>
<comment type="caution">
    <text evidence="2">The sequence shown here is derived from an EMBL/GenBank/DDBJ whole genome shotgun (WGS) entry which is preliminary data.</text>
</comment>
<evidence type="ECO:0000313" key="2">
    <source>
        <dbReference type="EMBL" id="KAJ8359763.1"/>
    </source>
</evidence>
<reference evidence="2" key="1">
    <citation type="journal article" date="2023" name="Science">
        <title>Genome structures resolve the early diversification of teleost fishes.</title>
        <authorList>
            <person name="Parey E."/>
            <person name="Louis A."/>
            <person name="Montfort J."/>
            <person name="Bouchez O."/>
            <person name="Roques C."/>
            <person name="Iampietro C."/>
            <person name="Lluch J."/>
            <person name="Castinel A."/>
            <person name="Donnadieu C."/>
            <person name="Desvignes T."/>
            <person name="Floi Bucao C."/>
            <person name="Jouanno E."/>
            <person name="Wen M."/>
            <person name="Mejri S."/>
            <person name="Dirks R."/>
            <person name="Jansen H."/>
            <person name="Henkel C."/>
            <person name="Chen W.J."/>
            <person name="Zahm M."/>
            <person name="Cabau C."/>
            <person name="Klopp C."/>
            <person name="Thompson A.W."/>
            <person name="Robinson-Rechavi M."/>
            <person name="Braasch I."/>
            <person name="Lecointre G."/>
            <person name="Bobe J."/>
            <person name="Postlethwait J.H."/>
            <person name="Berthelot C."/>
            <person name="Roest Crollius H."/>
            <person name="Guiguen Y."/>
        </authorList>
    </citation>
    <scope>NUCLEOTIDE SEQUENCE</scope>
    <source>
        <strain evidence="2">WJC10195</strain>
    </source>
</reference>
<accession>A0A9Q1IZK5</accession>
<dbReference type="EMBL" id="JAINUF010000005">
    <property type="protein sequence ID" value="KAJ8359763.1"/>
    <property type="molecule type" value="Genomic_DNA"/>
</dbReference>